<evidence type="ECO:0000313" key="1">
    <source>
        <dbReference type="EMBL" id="UVA80452.1"/>
    </source>
</evidence>
<dbReference type="RefSeq" id="WP_257959384.1">
    <property type="nucleotide sequence ID" value="NZ_CP102780.1"/>
</dbReference>
<proteinExistence type="predicted"/>
<organism evidence="1 2">
    <name type="scientific">Pandoraea commovens</name>
    <dbReference type="NCBI Taxonomy" id="2508289"/>
    <lineage>
        <taxon>Bacteria</taxon>
        <taxon>Pseudomonadati</taxon>
        <taxon>Pseudomonadota</taxon>
        <taxon>Betaproteobacteria</taxon>
        <taxon>Burkholderiales</taxon>
        <taxon>Burkholderiaceae</taxon>
        <taxon>Pandoraea</taxon>
    </lineage>
</organism>
<dbReference type="Pfam" id="PF06892">
    <property type="entry name" value="Phage_CP76"/>
    <property type="match status" value="1"/>
</dbReference>
<sequence>MTRRYNEINQHDALYLIARAYPGGIEALAQRMGKSVNVLRNKLRPDIDTHHVTFEEATEITELCVAARVREASLAFDAAEWRLGRVAFQMPVIEDAGDQGQLATALGDAIGRIGAVAEKVSESIRNDGVIDCSEHGEIEKLFQECLRAVSLWRANVTARHQSDMAASGRPNCCVGD</sequence>
<name>A0ABY5QJ58_9BURK</name>
<dbReference type="InterPro" id="IPR009679">
    <property type="entry name" value="Phage_186_CII-like"/>
</dbReference>
<keyword evidence="2" id="KW-1185">Reference proteome</keyword>
<dbReference type="EMBL" id="CP102780">
    <property type="protein sequence ID" value="UVA80452.1"/>
    <property type="molecule type" value="Genomic_DNA"/>
</dbReference>
<gene>
    <name evidence="1" type="ORF">NTU39_05365</name>
</gene>
<dbReference type="Proteomes" id="UP001058980">
    <property type="component" value="Chromosome"/>
</dbReference>
<reference evidence="1" key="1">
    <citation type="submission" date="2022-08" db="EMBL/GenBank/DDBJ databases">
        <title>Multi-unit outbreak of Pandoraea commovens among non-cystic fibrosis intensive care patients from 2019 to 2021 in Berlin, Germany.</title>
        <authorList>
            <person name="Menzel P."/>
        </authorList>
    </citation>
    <scope>NUCLEOTIDE SEQUENCE</scope>
    <source>
        <strain evidence="1">LB-19-202-79</strain>
    </source>
</reference>
<accession>A0ABY5QJ58</accession>
<protein>
    <submittedName>
        <fullName evidence="1">Phage regulatory CII family protein</fullName>
    </submittedName>
</protein>
<evidence type="ECO:0000313" key="2">
    <source>
        <dbReference type="Proteomes" id="UP001058980"/>
    </source>
</evidence>